<dbReference type="RefSeq" id="WP_143916557.1">
    <property type="nucleotide sequence ID" value="NZ_CANMIK010000021.1"/>
</dbReference>
<dbReference type="InterPro" id="IPR025366">
    <property type="entry name" value="DUF4270"/>
</dbReference>
<comment type="caution">
    <text evidence="1">The sequence shown here is derived from an EMBL/GenBank/DDBJ whole genome shotgun (WGS) entry which is preliminary data.</text>
</comment>
<name>A0A554VKL0_9FLAO</name>
<sequence>MKFLPFLLCCGILTIACSEEEDIPTLEVGQDFTSSNVRVISIDTFTVELSTYKIDSITTSSPSRILVGRYIDEIFGITIAKSYMELTPESYSIPNDAKLDSIALILNYDNYFYNDTLKTSSINVHLLKDEVRPEDDVFYNTSTIPHEEAPIATKNYKPEPIREDSLHISIPIDIGQTLFDKIQEGDINDKEELRNELKGFALLPGELDNSSIIGFSTDNTVTYLRFFYTLEDSEFEDDEQTFDLGINVSESFPTYFNNIQSNTDGTFFTTLTDQEINLSSTESNNRSYIQAGVGIITKIQFPTIKKIQEIPGTGTIVDATLRIKSPLQVYSNILPIRDSLFVNNIDQNNNIGNQLANGTNNVFATIDESDKEFNEIVYEIPIGVYLESEISEAPEIDNGIAIFPQNFNDTVNRIVLEGENSTDFEAQLIITYAIYGKDE</sequence>
<accession>A0A554VKL0</accession>
<reference evidence="1 2" key="1">
    <citation type="submission" date="2019-07" db="EMBL/GenBank/DDBJ databases">
        <title>The draft genome sequence of Aquimarina algiphila M91.</title>
        <authorList>
            <person name="Meng X."/>
        </authorList>
    </citation>
    <scope>NUCLEOTIDE SEQUENCE [LARGE SCALE GENOMIC DNA]</scope>
    <source>
        <strain evidence="1 2">M91</strain>
    </source>
</reference>
<keyword evidence="2" id="KW-1185">Reference proteome</keyword>
<dbReference type="EMBL" id="VLNR01000021">
    <property type="protein sequence ID" value="TSE08582.1"/>
    <property type="molecule type" value="Genomic_DNA"/>
</dbReference>
<organism evidence="1 2">
    <name type="scientific">Aquimarina algiphila</name>
    <dbReference type="NCBI Taxonomy" id="2047982"/>
    <lineage>
        <taxon>Bacteria</taxon>
        <taxon>Pseudomonadati</taxon>
        <taxon>Bacteroidota</taxon>
        <taxon>Flavobacteriia</taxon>
        <taxon>Flavobacteriales</taxon>
        <taxon>Flavobacteriaceae</taxon>
        <taxon>Aquimarina</taxon>
    </lineage>
</organism>
<gene>
    <name evidence="1" type="ORF">FOF46_11530</name>
</gene>
<proteinExistence type="predicted"/>
<dbReference type="PROSITE" id="PS51257">
    <property type="entry name" value="PROKAR_LIPOPROTEIN"/>
    <property type="match status" value="1"/>
</dbReference>
<evidence type="ECO:0000313" key="2">
    <source>
        <dbReference type="Proteomes" id="UP000318833"/>
    </source>
</evidence>
<dbReference type="Pfam" id="PF14092">
    <property type="entry name" value="DUF4270"/>
    <property type="match status" value="1"/>
</dbReference>
<dbReference type="Proteomes" id="UP000318833">
    <property type="component" value="Unassembled WGS sequence"/>
</dbReference>
<protein>
    <submittedName>
        <fullName evidence="1">DUF4270 domain-containing protein</fullName>
    </submittedName>
</protein>
<dbReference type="AlphaFoldDB" id="A0A554VKL0"/>
<dbReference type="OrthoDB" id="1092930at2"/>
<evidence type="ECO:0000313" key="1">
    <source>
        <dbReference type="EMBL" id="TSE08582.1"/>
    </source>
</evidence>